<dbReference type="PRINTS" id="PR00111">
    <property type="entry name" value="ABHYDROLASE"/>
</dbReference>
<dbReference type="PRINTS" id="PR00412">
    <property type="entry name" value="EPOXHYDRLASE"/>
</dbReference>
<sequence length="280" mass="30833">MRVELSEVSLEVQDNGTGRDPVLLLHGFPDTHDLWRHQFKALDAAGHRVIAPDLRGFGASDRPADPTAYHPLHSAGDMVQLMDRLDVGRVHLVGHDWGAGVAQALAAVEPARVATLTLLSVGHASSLLTAGWEQRRRSWYMQLFQREGLAEEFLSRDDFAQLREMLGAHPEPEEALARMREPGALTAALGVYRAGLPAEVMFGPVPDGPRLRGPVLGVWSDGDPFLTERSMTGTEAYVDGEFRYERVEGVGHWLPLEAPERVGDLLLGFFDAHGRPPRES</sequence>
<keyword evidence="1 3" id="KW-0378">Hydrolase</keyword>
<dbReference type="RefSeq" id="WP_105868752.1">
    <property type="nucleotide sequence ID" value="NZ_PVLV01000143.1"/>
</dbReference>
<dbReference type="InterPro" id="IPR000073">
    <property type="entry name" value="AB_hydrolase_1"/>
</dbReference>
<dbReference type="GO" id="GO:0016787">
    <property type="term" value="F:hydrolase activity"/>
    <property type="evidence" value="ECO:0007669"/>
    <property type="project" value="UniProtKB-KW"/>
</dbReference>
<protein>
    <submittedName>
        <fullName evidence="3">Alpha/beta hydrolase</fullName>
    </submittedName>
</protein>
<name>A0A2S9PXI3_9ACTN</name>
<dbReference type="Proteomes" id="UP000239322">
    <property type="component" value="Unassembled WGS sequence"/>
</dbReference>
<dbReference type="Gene3D" id="3.40.50.1820">
    <property type="entry name" value="alpha/beta hydrolase"/>
    <property type="match status" value="1"/>
</dbReference>
<dbReference type="InterPro" id="IPR000639">
    <property type="entry name" value="Epox_hydrolase-like"/>
</dbReference>
<comment type="caution">
    <text evidence="3">The sequence shown here is derived from an EMBL/GenBank/DDBJ whole genome shotgun (WGS) entry which is preliminary data.</text>
</comment>
<evidence type="ECO:0000313" key="4">
    <source>
        <dbReference type="Proteomes" id="UP000239322"/>
    </source>
</evidence>
<keyword evidence="4" id="KW-1185">Reference proteome</keyword>
<reference evidence="3 4" key="1">
    <citation type="submission" date="2018-03" db="EMBL/GenBank/DDBJ databases">
        <title>Novel Streptomyces sp. from soil.</title>
        <authorList>
            <person name="Tan G.Y.A."/>
            <person name="Lee Z.Y."/>
        </authorList>
    </citation>
    <scope>NUCLEOTIDE SEQUENCE [LARGE SCALE GENOMIC DNA]</scope>
    <source>
        <strain evidence="3 4">ST5x</strain>
    </source>
</reference>
<dbReference type="EMBL" id="PVLV01000143">
    <property type="protein sequence ID" value="PRH79122.1"/>
    <property type="molecule type" value="Genomic_DNA"/>
</dbReference>
<dbReference type="PANTHER" id="PTHR43329">
    <property type="entry name" value="EPOXIDE HYDROLASE"/>
    <property type="match status" value="1"/>
</dbReference>
<feature type="domain" description="AB hydrolase-1" evidence="2">
    <location>
        <begin position="21"/>
        <end position="259"/>
    </location>
</feature>
<evidence type="ECO:0000313" key="3">
    <source>
        <dbReference type="EMBL" id="PRH79122.1"/>
    </source>
</evidence>
<evidence type="ECO:0000256" key="1">
    <source>
        <dbReference type="ARBA" id="ARBA00022801"/>
    </source>
</evidence>
<gene>
    <name evidence="3" type="ORF">C6N75_11380</name>
</gene>
<proteinExistence type="predicted"/>
<organism evidence="3 4">
    <name type="scientific">Streptomyces solincola</name>
    <dbReference type="NCBI Taxonomy" id="2100817"/>
    <lineage>
        <taxon>Bacteria</taxon>
        <taxon>Bacillati</taxon>
        <taxon>Actinomycetota</taxon>
        <taxon>Actinomycetes</taxon>
        <taxon>Kitasatosporales</taxon>
        <taxon>Streptomycetaceae</taxon>
        <taxon>Streptomyces</taxon>
    </lineage>
</organism>
<dbReference type="OrthoDB" id="2987348at2"/>
<evidence type="ECO:0000259" key="2">
    <source>
        <dbReference type="Pfam" id="PF00561"/>
    </source>
</evidence>
<accession>A0A2S9PXI3</accession>
<dbReference type="InterPro" id="IPR029058">
    <property type="entry name" value="AB_hydrolase_fold"/>
</dbReference>
<dbReference type="Pfam" id="PF00561">
    <property type="entry name" value="Abhydrolase_1"/>
    <property type="match status" value="1"/>
</dbReference>
<dbReference type="SUPFAM" id="SSF53474">
    <property type="entry name" value="alpha/beta-Hydrolases"/>
    <property type="match status" value="1"/>
</dbReference>
<dbReference type="AlphaFoldDB" id="A0A2S9PXI3"/>